<dbReference type="Proteomes" id="UP000078561">
    <property type="component" value="Unassembled WGS sequence"/>
</dbReference>
<accession>A0A163KW49</accession>
<dbReference type="OrthoDB" id="10557367at2759"/>
<name>A0A163KW49_ABSGL</name>
<evidence type="ECO:0000313" key="2">
    <source>
        <dbReference type="Proteomes" id="UP000078561"/>
    </source>
</evidence>
<gene>
    <name evidence="1" type="primary">ABSGL_06626.1 scaffold 8461</name>
</gene>
<dbReference type="AlphaFoldDB" id="A0A163KW49"/>
<dbReference type="EMBL" id="LT553433">
    <property type="protein sequence ID" value="SAM00900.1"/>
    <property type="molecule type" value="Genomic_DNA"/>
</dbReference>
<evidence type="ECO:0000313" key="1">
    <source>
        <dbReference type="EMBL" id="SAM00900.1"/>
    </source>
</evidence>
<reference evidence="1" key="1">
    <citation type="submission" date="2016-04" db="EMBL/GenBank/DDBJ databases">
        <authorList>
            <person name="Evans L.H."/>
            <person name="Alamgir A."/>
            <person name="Owens N."/>
            <person name="Weber N.D."/>
            <person name="Virtaneva K."/>
            <person name="Barbian K."/>
            <person name="Babar A."/>
            <person name="Rosenke K."/>
        </authorList>
    </citation>
    <scope>NUCLEOTIDE SEQUENCE [LARGE SCALE GENOMIC DNA]</scope>
    <source>
        <strain evidence="1">CBS 101.48</strain>
    </source>
</reference>
<sequence>MDELNKLSQEDLVELLALAKQLKSSGIRQSGQAELPQAILQDLEEASRRELQNFTSRFPKDLIDYEGLRWTRPGTVNKSFVMSDVPEP</sequence>
<keyword evidence="2" id="KW-1185">Reference proteome</keyword>
<dbReference type="OMA" id="HDDIENA"/>
<protein>
    <submittedName>
        <fullName evidence="1">Uncharacterized protein</fullName>
    </submittedName>
</protein>
<organism evidence="1">
    <name type="scientific">Absidia glauca</name>
    <name type="common">Pin mould</name>
    <dbReference type="NCBI Taxonomy" id="4829"/>
    <lineage>
        <taxon>Eukaryota</taxon>
        <taxon>Fungi</taxon>
        <taxon>Fungi incertae sedis</taxon>
        <taxon>Mucoromycota</taxon>
        <taxon>Mucoromycotina</taxon>
        <taxon>Mucoromycetes</taxon>
        <taxon>Mucorales</taxon>
        <taxon>Cunninghamellaceae</taxon>
        <taxon>Absidia</taxon>
    </lineage>
</organism>
<dbReference type="InParanoid" id="A0A163KW49"/>
<proteinExistence type="predicted"/>